<comment type="caution">
    <text evidence="1">The sequence shown here is derived from an EMBL/GenBank/DDBJ whole genome shotgun (WGS) entry which is preliminary data.</text>
</comment>
<sequence length="169" mass="18251">MSDLTPSRSGIAAEHPEIIAGLETIYEILIEIGYVQNTDVQIPPHGVPKDPVNVAGLRAIGMDPQSIELIGRLPCFTDEVIIEHQKRSNTKDAIPIAPSSSAISYLVGSDFSSGVRETDPGNGELLPAWALRITRATSPSGFNMAYDLNTSKLSAMESHFSMLTCLQKQ</sequence>
<keyword evidence="2" id="KW-1185">Reference proteome</keyword>
<organism evidence="1 2">
    <name type="scientific">Pseudocercospora fuligena</name>
    <dbReference type="NCBI Taxonomy" id="685502"/>
    <lineage>
        <taxon>Eukaryota</taxon>
        <taxon>Fungi</taxon>
        <taxon>Dikarya</taxon>
        <taxon>Ascomycota</taxon>
        <taxon>Pezizomycotina</taxon>
        <taxon>Dothideomycetes</taxon>
        <taxon>Dothideomycetidae</taxon>
        <taxon>Mycosphaerellales</taxon>
        <taxon>Mycosphaerellaceae</taxon>
        <taxon>Pseudocercospora</taxon>
    </lineage>
</organism>
<name>A0A8H6R403_9PEZI</name>
<dbReference type="Proteomes" id="UP000660729">
    <property type="component" value="Unassembled WGS sequence"/>
</dbReference>
<proteinExistence type="predicted"/>
<dbReference type="AlphaFoldDB" id="A0A8H6R403"/>
<gene>
    <name evidence="1" type="ORF">HII31_13130</name>
</gene>
<accession>A0A8H6R403</accession>
<reference evidence="1" key="1">
    <citation type="submission" date="2020-04" db="EMBL/GenBank/DDBJ databases">
        <title>Draft genome resource of the tomato pathogen Pseudocercospora fuligena.</title>
        <authorList>
            <person name="Zaccaron A."/>
        </authorList>
    </citation>
    <scope>NUCLEOTIDE SEQUENCE</scope>
    <source>
        <strain evidence="1">PF001</strain>
    </source>
</reference>
<evidence type="ECO:0000313" key="2">
    <source>
        <dbReference type="Proteomes" id="UP000660729"/>
    </source>
</evidence>
<dbReference type="EMBL" id="JABCIY010000318">
    <property type="protein sequence ID" value="KAF7185506.1"/>
    <property type="molecule type" value="Genomic_DNA"/>
</dbReference>
<protein>
    <submittedName>
        <fullName evidence="1">Uncharacterized protein</fullName>
    </submittedName>
</protein>
<dbReference type="OrthoDB" id="3623053at2759"/>
<evidence type="ECO:0000313" key="1">
    <source>
        <dbReference type="EMBL" id="KAF7185506.1"/>
    </source>
</evidence>